<protein>
    <recommendedName>
        <fullName evidence="6">Chromosome segregation ATPase</fullName>
    </recommendedName>
</protein>
<feature type="coiled-coil region" evidence="1">
    <location>
        <begin position="244"/>
        <end position="275"/>
    </location>
</feature>
<proteinExistence type="predicted"/>
<accession>A0A9E8ZFL1</accession>
<feature type="compositionally biased region" description="Acidic residues" evidence="2">
    <location>
        <begin position="384"/>
        <end position="394"/>
    </location>
</feature>
<sequence>MQPSLPSNATHSVENSTRRWKKLVLWSSASVATIVVSFGGYTVVQWFATGADRTSLEYAITLQQQGRFQACINQAQLVSSASPLHDQAEAVRQACQLSQANTLAQQNNLTEAVKLLGGISSDRSLNPRVQTALDDWSKLLIDRATAEYDMGNRDAAIVMLRTIPASSSMHSEAAATMSKWAEEWTANANHIQKIRQVLQVNDLKGAFAELQKITTLYWTQQAHTIILDKITEIIAYEQSVAAANAEKLAIAEQLRAEAERLLAKAKAKADAHYAKSYAPPKPHHWQPILHWTPIPWVRKWLPPVPIVYPRPPVFHPGDLTDPSAGSSPAPSNPVPIDFPAEVGIPSDEGTVADEPTSPDEATPGESGPSDVISSPDAETSSETPSDELTPDVDEPIATPDAISPVDDLPLPDVTLPEDPAPPDDPVVPVVPDAIDPAEIPPPEPADVFIPDPIPPDIAPPPDSFPEAPLTDPVFDPVVEDVAVPDLADPIPLPEPEPTTLDVPLDAFTN</sequence>
<keyword evidence="3" id="KW-0472">Membrane</keyword>
<evidence type="ECO:0000313" key="4">
    <source>
        <dbReference type="EMBL" id="WAL60882.1"/>
    </source>
</evidence>
<dbReference type="KEGG" id="tsin:OXH18_02475"/>
<keyword evidence="5" id="KW-1185">Reference proteome</keyword>
<feature type="transmembrane region" description="Helical" evidence="3">
    <location>
        <begin position="23"/>
        <end position="48"/>
    </location>
</feature>
<keyword evidence="3" id="KW-0812">Transmembrane</keyword>
<feature type="compositionally biased region" description="Pro residues" evidence="2">
    <location>
        <begin position="451"/>
        <end position="463"/>
    </location>
</feature>
<feature type="compositionally biased region" description="Low complexity" evidence="2">
    <location>
        <begin position="497"/>
        <end position="509"/>
    </location>
</feature>
<evidence type="ECO:0000256" key="3">
    <source>
        <dbReference type="SAM" id="Phobius"/>
    </source>
</evidence>
<feature type="compositionally biased region" description="Low complexity" evidence="2">
    <location>
        <begin position="426"/>
        <end position="437"/>
    </location>
</feature>
<dbReference type="RefSeq" id="WP_268610838.1">
    <property type="nucleotide sequence ID" value="NZ_CP113797.1"/>
</dbReference>
<evidence type="ECO:0008006" key="6">
    <source>
        <dbReference type="Google" id="ProtNLM"/>
    </source>
</evidence>
<keyword evidence="1" id="KW-0175">Coiled coil</keyword>
<feature type="region of interest" description="Disordered" evidence="2">
    <location>
        <begin position="318"/>
        <end position="472"/>
    </location>
</feature>
<organism evidence="4 5">
    <name type="scientific">Thermocoleostomius sinensis A174</name>
    <dbReference type="NCBI Taxonomy" id="2016057"/>
    <lineage>
        <taxon>Bacteria</taxon>
        <taxon>Bacillati</taxon>
        <taxon>Cyanobacteriota</taxon>
        <taxon>Cyanophyceae</taxon>
        <taxon>Oculatellales</taxon>
        <taxon>Oculatellaceae</taxon>
        <taxon>Thermocoleostomius</taxon>
    </lineage>
</organism>
<keyword evidence="3" id="KW-1133">Transmembrane helix</keyword>
<feature type="region of interest" description="Disordered" evidence="2">
    <location>
        <begin position="486"/>
        <end position="509"/>
    </location>
</feature>
<name>A0A9E8ZFL1_9CYAN</name>
<gene>
    <name evidence="4" type="ORF">OXH18_02475</name>
</gene>
<dbReference type="Proteomes" id="UP001163152">
    <property type="component" value="Chromosome"/>
</dbReference>
<dbReference type="AlphaFoldDB" id="A0A9E8ZFL1"/>
<evidence type="ECO:0000256" key="1">
    <source>
        <dbReference type="SAM" id="Coils"/>
    </source>
</evidence>
<evidence type="ECO:0000313" key="5">
    <source>
        <dbReference type="Proteomes" id="UP001163152"/>
    </source>
</evidence>
<evidence type="ECO:0000256" key="2">
    <source>
        <dbReference type="SAM" id="MobiDB-lite"/>
    </source>
</evidence>
<dbReference type="EMBL" id="CP113797">
    <property type="protein sequence ID" value="WAL60882.1"/>
    <property type="molecule type" value="Genomic_DNA"/>
</dbReference>
<reference evidence="4" key="1">
    <citation type="submission" date="2022-12" db="EMBL/GenBank/DDBJ databases">
        <title>Polyphasic identification of a Novel Hot-Spring Cyanobacterium Ocullathermofonsia sinensis gen nov. sp. nov. and Genomic Insights on its Adaptations to the Thermal Habitat.</title>
        <authorList>
            <person name="Daroch M."/>
            <person name="Tang J."/>
            <person name="Jiang Y."/>
        </authorList>
    </citation>
    <scope>NUCLEOTIDE SEQUENCE</scope>
    <source>
        <strain evidence="4">PKUAC-SCTA174</strain>
    </source>
</reference>